<evidence type="ECO:0000256" key="2">
    <source>
        <dbReference type="ARBA" id="ARBA00011900"/>
    </source>
</evidence>
<dbReference type="PRINTS" id="PR00507">
    <property type="entry name" value="N12N6MTFRASE"/>
</dbReference>
<evidence type="ECO:0000256" key="6">
    <source>
        <dbReference type="ARBA" id="ARBA00047942"/>
    </source>
</evidence>
<comment type="catalytic activity">
    <reaction evidence="6">
        <text>a 2'-deoxyadenosine in DNA + S-adenosyl-L-methionine = an N(6)-methyl-2'-deoxyadenosine in DNA + S-adenosyl-L-homocysteine + H(+)</text>
        <dbReference type="Rhea" id="RHEA:15197"/>
        <dbReference type="Rhea" id="RHEA-COMP:12418"/>
        <dbReference type="Rhea" id="RHEA-COMP:12419"/>
        <dbReference type="ChEBI" id="CHEBI:15378"/>
        <dbReference type="ChEBI" id="CHEBI:57856"/>
        <dbReference type="ChEBI" id="CHEBI:59789"/>
        <dbReference type="ChEBI" id="CHEBI:90615"/>
        <dbReference type="ChEBI" id="CHEBI:90616"/>
        <dbReference type="EC" id="2.1.1.72"/>
    </reaction>
</comment>
<dbReference type="InterPro" id="IPR050953">
    <property type="entry name" value="N4_N6_ade-DNA_methylase"/>
</dbReference>
<dbReference type="InterPro" id="IPR011639">
    <property type="entry name" value="MethylTrfase_TaqI-like_dom"/>
</dbReference>
<dbReference type="SUPFAM" id="SSF53335">
    <property type="entry name" value="S-adenosyl-L-methionine-dependent methyltransferases"/>
    <property type="match status" value="1"/>
</dbReference>
<protein>
    <recommendedName>
        <fullName evidence="2">site-specific DNA-methyltransferase (adenine-specific)</fullName>
        <ecNumber evidence="2">2.1.1.72</ecNumber>
    </recommendedName>
</protein>
<proteinExistence type="inferred from homology"/>
<dbReference type="GO" id="GO:0009007">
    <property type="term" value="F:site-specific DNA-methyltransferase (adenine-specific) activity"/>
    <property type="evidence" value="ECO:0007669"/>
    <property type="project" value="UniProtKB-EC"/>
</dbReference>
<comment type="caution">
    <text evidence="8">The sequence shown here is derived from an EMBL/GenBank/DDBJ whole genome shotgun (WGS) entry which is preliminary data.</text>
</comment>
<reference evidence="8" key="1">
    <citation type="submission" date="2019-03" db="EMBL/GenBank/DDBJ databases">
        <title>Lake Tanganyika Metagenome-Assembled Genomes (MAGs).</title>
        <authorList>
            <person name="Tran P."/>
        </authorList>
    </citation>
    <scope>NUCLEOTIDE SEQUENCE</scope>
    <source>
        <strain evidence="8">K_DeepCast_65m_m2_066</strain>
    </source>
</reference>
<sequence>MKHPLKAQGFVRTPPFLAALLAGWALRTPTDHVLDAGFGEGVFLLESSKRLLALGASLPCLPTQLHGVDSQPDAVANLQRTFRAYGLPSDLPGVHTGDFFATEFPQVDALIGNPPYVRRWWQTDVDALQVIAGQVQDAGAFSRLTDLACYFIIYGSRFLKPGGRLALIVSDSWLDMRYGTAFKEYVLRTFRVRGMLGFQAQVFPDVLVRPVVLLAEKRPDAQPTGRGRVAFVSLNGRMPTTLPLDPCRLLTDPTDDTSGTIVRTDELRPAKSWTPLLYAPRAYTELLHHPGMAPLSSLAQVRIGLQSFAKMFYIVPRDMQERWEIEPAWLRPFVMSPKDVETPCLSPDTVIRHYILACDTPKAALAETHLLRYIQYWEQQVLNPRGLARPVIGVHNLPRVGKTRRTPWYNLLDDLTRRGTAPILLPRRIYQRYQVVWNQADWVAGENFIEVTPHAGVPLLPLLALLNAGTTEVALRASAHVYGGGVYNLSPGSVGEVPVVDVRQLAPAILQRLEEAYQQFLHNGGKNRTALDRAVVAALRLPPTFLETLQAALASMHGLSNAVLAPVSVDATAAQPWPEELRLL</sequence>
<dbReference type="Gene3D" id="3.40.50.150">
    <property type="entry name" value="Vaccinia Virus protein VP39"/>
    <property type="match status" value="1"/>
</dbReference>
<feature type="domain" description="Type II methyltransferase M.TaqI-like" evidence="7">
    <location>
        <begin position="103"/>
        <end position="203"/>
    </location>
</feature>
<name>A0A937W137_UNCTE</name>
<organism evidence="8 9">
    <name type="scientific">Tectimicrobiota bacterium</name>
    <dbReference type="NCBI Taxonomy" id="2528274"/>
    <lineage>
        <taxon>Bacteria</taxon>
        <taxon>Pseudomonadati</taxon>
        <taxon>Nitrospinota/Tectimicrobiota group</taxon>
        <taxon>Candidatus Tectimicrobiota</taxon>
    </lineage>
</organism>
<dbReference type="InterPro" id="IPR002052">
    <property type="entry name" value="DNA_methylase_N6_adenine_CS"/>
</dbReference>
<dbReference type="Pfam" id="PF07669">
    <property type="entry name" value="Eco57I"/>
    <property type="match status" value="1"/>
</dbReference>
<dbReference type="PANTHER" id="PTHR33841">
    <property type="entry name" value="DNA METHYLTRANSFERASE YEEA-RELATED"/>
    <property type="match status" value="1"/>
</dbReference>
<dbReference type="InterPro" id="IPR029063">
    <property type="entry name" value="SAM-dependent_MTases_sf"/>
</dbReference>
<dbReference type="PROSITE" id="PS00092">
    <property type="entry name" value="N6_MTASE"/>
    <property type="match status" value="1"/>
</dbReference>
<evidence type="ECO:0000256" key="3">
    <source>
        <dbReference type="ARBA" id="ARBA00022603"/>
    </source>
</evidence>
<evidence type="ECO:0000313" key="8">
    <source>
        <dbReference type="EMBL" id="MBM3224273.1"/>
    </source>
</evidence>
<dbReference type="PANTHER" id="PTHR33841:SF5">
    <property type="entry name" value="DNA METHYLASE (MODIFICATION METHYLASE) (METHYLTRANSFERASE)-RELATED"/>
    <property type="match status" value="1"/>
</dbReference>
<evidence type="ECO:0000256" key="5">
    <source>
        <dbReference type="ARBA" id="ARBA00022691"/>
    </source>
</evidence>
<dbReference type="AlphaFoldDB" id="A0A937W137"/>
<gene>
    <name evidence="8" type="ORF">FJZ47_10770</name>
</gene>
<comment type="similarity">
    <text evidence="1">Belongs to the N(4)/N(6)-methyltransferase family.</text>
</comment>
<dbReference type="GO" id="GO:0003676">
    <property type="term" value="F:nucleic acid binding"/>
    <property type="evidence" value="ECO:0007669"/>
    <property type="project" value="InterPro"/>
</dbReference>
<keyword evidence="5" id="KW-0949">S-adenosyl-L-methionine</keyword>
<keyword evidence="3" id="KW-0489">Methyltransferase</keyword>
<dbReference type="Proteomes" id="UP000712673">
    <property type="component" value="Unassembled WGS sequence"/>
</dbReference>
<evidence type="ECO:0000259" key="7">
    <source>
        <dbReference type="Pfam" id="PF07669"/>
    </source>
</evidence>
<evidence type="ECO:0000313" key="9">
    <source>
        <dbReference type="Proteomes" id="UP000712673"/>
    </source>
</evidence>
<dbReference type="EC" id="2.1.1.72" evidence="2"/>
<dbReference type="GO" id="GO:0006304">
    <property type="term" value="P:DNA modification"/>
    <property type="evidence" value="ECO:0007669"/>
    <property type="project" value="InterPro"/>
</dbReference>
<evidence type="ECO:0000256" key="4">
    <source>
        <dbReference type="ARBA" id="ARBA00022679"/>
    </source>
</evidence>
<dbReference type="GO" id="GO:0032259">
    <property type="term" value="P:methylation"/>
    <property type="evidence" value="ECO:0007669"/>
    <property type="project" value="UniProtKB-KW"/>
</dbReference>
<keyword evidence="4" id="KW-0808">Transferase</keyword>
<dbReference type="EMBL" id="VGLS01000289">
    <property type="protein sequence ID" value="MBM3224273.1"/>
    <property type="molecule type" value="Genomic_DNA"/>
</dbReference>
<accession>A0A937W137</accession>
<evidence type="ECO:0000256" key="1">
    <source>
        <dbReference type="ARBA" id="ARBA00006594"/>
    </source>
</evidence>